<feature type="transmembrane region" description="Helical" evidence="19">
    <location>
        <begin position="600"/>
        <end position="621"/>
    </location>
</feature>
<comment type="subcellular location">
    <subcellularLocation>
        <location evidence="2">Membrane</location>
        <topology evidence="2">Multi-pass membrane protein</topology>
    </subcellularLocation>
    <subcellularLocation>
        <location evidence="1">Nucleus</location>
    </subcellularLocation>
</comment>
<dbReference type="GO" id="GO:0016020">
    <property type="term" value="C:membrane"/>
    <property type="evidence" value="ECO:0007669"/>
    <property type="project" value="UniProtKB-SubCell"/>
</dbReference>
<evidence type="ECO:0000256" key="19">
    <source>
        <dbReference type="SAM" id="Phobius"/>
    </source>
</evidence>
<dbReference type="SMART" id="SM00490">
    <property type="entry name" value="HELICc"/>
    <property type="match status" value="1"/>
</dbReference>
<dbReference type="PANTHER" id="PTHR47959">
    <property type="entry name" value="ATP-DEPENDENT RNA HELICASE RHLE-RELATED"/>
    <property type="match status" value="1"/>
</dbReference>
<evidence type="ECO:0000256" key="5">
    <source>
        <dbReference type="ARBA" id="ARBA00022741"/>
    </source>
</evidence>
<feature type="transmembrane region" description="Helical" evidence="19">
    <location>
        <begin position="528"/>
        <end position="555"/>
    </location>
</feature>
<feature type="transmembrane region" description="Helical" evidence="19">
    <location>
        <begin position="865"/>
        <end position="881"/>
    </location>
</feature>
<dbReference type="PROSITE" id="PS51192">
    <property type="entry name" value="HELICASE_ATP_BIND_1"/>
    <property type="match status" value="1"/>
</dbReference>
<comment type="similarity">
    <text evidence="13">Belongs to the DEAD box helicase family. DDX47/RRP3 subfamily.</text>
</comment>
<evidence type="ECO:0000256" key="4">
    <source>
        <dbReference type="ARBA" id="ARBA00022692"/>
    </source>
</evidence>
<dbReference type="InterPro" id="IPR027417">
    <property type="entry name" value="P-loop_NTPase"/>
</dbReference>
<feature type="transmembrane region" description="Helical" evidence="19">
    <location>
        <begin position="712"/>
        <end position="728"/>
    </location>
</feature>
<dbReference type="AlphaFoldDB" id="A0ABC9VV48"/>
<keyword evidence="12" id="KW-0539">Nucleus</keyword>
<dbReference type="InterPro" id="IPR000629">
    <property type="entry name" value="RNA-helicase_DEAD-box_CS"/>
</dbReference>
<keyword evidence="6" id="KW-0378">Hydrolase</keyword>
<dbReference type="EC" id="3.6.4.13" evidence="3"/>
<dbReference type="Pfam" id="PF00003">
    <property type="entry name" value="7tm_3"/>
    <property type="match status" value="1"/>
</dbReference>
<feature type="domain" description="Helicase C-terminal" evidence="21">
    <location>
        <begin position="240"/>
        <end position="400"/>
    </location>
</feature>
<evidence type="ECO:0000256" key="7">
    <source>
        <dbReference type="ARBA" id="ARBA00022806"/>
    </source>
</evidence>
<dbReference type="SUPFAM" id="SSF52540">
    <property type="entry name" value="P-loop containing nucleoside triphosphate hydrolases"/>
    <property type="match status" value="1"/>
</dbReference>
<evidence type="ECO:0000313" key="23">
    <source>
        <dbReference type="EMBL" id="GAB0176685.1"/>
    </source>
</evidence>
<dbReference type="FunFam" id="3.40.50.300:FF:000626">
    <property type="entry name" value="probable ATP-dependent RNA helicase DDX47"/>
    <property type="match status" value="1"/>
</dbReference>
<evidence type="ECO:0000256" key="18">
    <source>
        <dbReference type="PROSITE-ProRule" id="PRU00552"/>
    </source>
</evidence>
<evidence type="ECO:0000256" key="14">
    <source>
        <dbReference type="ARBA" id="ARBA00047984"/>
    </source>
</evidence>
<dbReference type="InterPro" id="IPR044765">
    <property type="entry name" value="DDX47/Rrp3_DEADc"/>
</dbReference>
<dbReference type="PROSITE" id="PS51195">
    <property type="entry name" value="Q_MOTIF"/>
    <property type="match status" value="1"/>
</dbReference>
<dbReference type="InterPro" id="IPR017978">
    <property type="entry name" value="GPCR_3_C"/>
</dbReference>
<dbReference type="EMBL" id="BAAFJT010000001">
    <property type="protein sequence ID" value="GAB0176685.1"/>
    <property type="molecule type" value="Genomic_DNA"/>
</dbReference>
<dbReference type="GO" id="GO:0016787">
    <property type="term" value="F:hydrolase activity"/>
    <property type="evidence" value="ECO:0007669"/>
    <property type="project" value="UniProtKB-KW"/>
</dbReference>
<evidence type="ECO:0000256" key="3">
    <source>
        <dbReference type="ARBA" id="ARBA00012552"/>
    </source>
</evidence>
<keyword evidence="11 19" id="KW-0472">Membrane</keyword>
<feature type="transmembrane region" description="Helical" evidence="19">
    <location>
        <begin position="633"/>
        <end position="658"/>
    </location>
</feature>
<dbReference type="InterPro" id="IPR011545">
    <property type="entry name" value="DEAD/DEAH_box_helicase_dom"/>
</dbReference>
<evidence type="ECO:0000256" key="8">
    <source>
        <dbReference type="ARBA" id="ARBA00022840"/>
    </source>
</evidence>
<evidence type="ECO:0000313" key="24">
    <source>
        <dbReference type="Proteomes" id="UP001623348"/>
    </source>
</evidence>
<evidence type="ECO:0000256" key="1">
    <source>
        <dbReference type="ARBA" id="ARBA00004123"/>
    </source>
</evidence>
<dbReference type="GO" id="GO:0042254">
    <property type="term" value="P:ribosome biogenesis"/>
    <property type="evidence" value="ECO:0007669"/>
    <property type="project" value="UniProtKB-ARBA"/>
</dbReference>
<sequence length="897" mass="101112">MAAGDEEGQAAEPEAVVELEEAAQEPRSFKDLGVTDVLCEACDQLGWKMPTKIQVEAIPVALQGRDIIGLAETGSGKTGAFALPILQALLETPQRLFALVLTPTRELAFQISEQFEALGSSIGVHTTVIVGGIDTMSQSLALAKKPHVIIATPGRLVDHLENTKGFNLRALKFLVMDEADRILNMDFETEVDKILKVIPRDRKTFLFSATMTKKVQKLQRAALKNPVKCAVSSKYQTVEKLQQYYIFIPSKFKDSYLVYILNELAGNSFMIFCSTCNNTQRTALLLRNLGFTAIPLHGQMSQNKRLGSLNKFKAKARSILLATDVASRGLDIPHVDVVINFDIPTHSKDYIHRVGRTARAGRSGKSITFVTQYDVELFQRIEHLIGKKLPAFPMQEEEVMMLTERVAEAQRFARMELREQGEKKRSRNDDDDTEEAIGVRNKVAGLLDLIQKVSWYRTHVLLEWSLEAEQDTLWHLHADVQATKDPESFRETFHGEVVQEGKRMTTSPPRGCGSIDADYYLLCDMEQAWGIVLESLAAAGVLVTIFLICSLFFLICKVQDNSKRHMISVYFFFLLGTLGIFGLTFAFIIKLNSRTRPTRFFLFGVIFALCFSCLLTHACNLNKLVRGRKPFSWMVLLLLIVSFALVQVVISIEYLVTMLVNQKDKFLSMSVEETNRDFVMLLIYVLFLMALTFLVSMFTFCGSYKSWKRHGAHIFVTVLFSIAIWVVWITMLTKANTVLNKQNWDDPVVAIALVSNGWIFLIMYIIPEICFLTAPLKLGDYPPENDFCQPKFIKQTTGVENRAYTQDEIVQGDTGDLSYSPYSSHFQMKTIEPQNDFSIPRPKARTSPYHDYTGGKGPMTMKKKTVLLFLVAVVIVADVDSKDLDDNMVAKMMIGFA</sequence>
<evidence type="ECO:0000259" key="21">
    <source>
        <dbReference type="PROSITE" id="PS51194"/>
    </source>
</evidence>
<dbReference type="GO" id="GO:0005524">
    <property type="term" value="F:ATP binding"/>
    <property type="evidence" value="ECO:0007669"/>
    <property type="project" value="UniProtKB-KW"/>
</dbReference>
<keyword evidence="9" id="KW-0694">RNA-binding</keyword>
<keyword evidence="10 19" id="KW-1133">Transmembrane helix</keyword>
<proteinExistence type="inferred from homology"/>
<dbReference type="SMART" id="SM00487">
    <property type="entry name" value="DEXDc"/>
    <property type="match status" value="1"/>
</dbReference>
<evidence type="ECO:0000259" key="20">
    <source>
        <dbReference type="PROSITE" id="PS51192"/>
    </source>
</evidence>
<dbReference type="InterPro" id="IPR050079">
    <property type="entry name" value="DEAD_box_RNA_helicase"/>
</dbReference>
<evidence type="ECO:0000256" key="2">
    <source>
        <dbReference type="ARBA" id="ARBA00004141"/>
    </source>
</evidence>
<organism evidence="23 24">
    <name type="scientific">Grus japonensis</name>
    <name type="common">Japanese crane</name>
    <name type="synonym">Red-crowned crane</name>
    <dbReference type="NCBI Taxonomy" id="30415"/>
    <lineage>
        <taxon>Eukaryota</taxon>
        <taxon>Metazoa</taxon>
        <taxon>Chordata</taxon>
        <taxon>Craniata</taxon>
        <taxon>Vertebrata</taxon>
        <taxon>Euteleostomi</taxon>
        <taxon>Archelosauria</taxon>
        <taxon>Archosauria</taxon>
        <taxon>Dinosauria</taxon>
        <taxon>Saurischia</taxon>
        <taxon>Theropoda</taxon>
        <taxon>Coelurosauria</taxon>
        <taxon>Aves</taxon>
        <taxon>Neognathae</taxon>
        <taxon>Neoaves</taxon>
        <taxon>Gruiformes</taxon>
        <taxon>Gruidae</taxon>
        <taxon>Grus</taxon>
    </lineage>
</organism>
<evidence type="ECO:0000256" key="6">
    <source>
        <dbReference type="ARBA" id="ARBA00022801"/>
    </source>
</evidence>
<evidence type="ECO:0000256" key="13">
    <source>
        <dbReference type="ARBA" id="ARBA00024350"/>
    </source>
</evidence>
<dbReference type="InterPro" id="IPR014014">
    <property type="entry name" value="RNA_helicase_DEAD_Q_motif"/>
</dbReference>
<dbReference type="Proteomes" id="UP001623348">
    <property type="component" value="Unassembled WGS sequence"/>
</dbReference>
<dbReference type="Gene3D" id="3.40.50.300">
    <property type="entry name" value="P-loop containing nucleotide triphosphate hydrolases"/>
    <property type="match status" value="2"/>
</dbReference>
<dbReference type="InterPro" id="IPR001650">
    <property type="entry name" value="Helicase_C-like"/>
</dbReference>
<comment type="subunit">
    <text evidence="15">Interacts with AGO1 and AGO2. Interacts with GABARAP. Interacts with NOL8; the interaction is RNA-dependent.</text>
</comment>
<protein>
    <recommendedName>
        <fullName evidence="16">Probable ATP-dependent RNA helicase DDX47</fullName>
        <ecNumber evidence="3">3.6.4.13</ecNumber>
    </recommendedName>
    <alternativeName>
        <fullName evidence="17">DEAD box protein 47</fullName>
    </alternativeName>
</protein>
<dbReference type="GO" id="GO:0005730">
    <property type="term" value="C:nucleolus"/>
    <property type="evidence" value="ECO:0007669"/>
    <property type="project" value="UniProtKB-ARBA"/>
</dbReference>
<feature type="domain" description="Helicase ATP-binding" evidence="20">
    <location>
        <begin position="58"/>
        <end position="229"/>
    </location>
</feature>
<dbReference type="Pfam" id="PF00271">
    <property type="entry name" value="Helicase_C"/>
    <property type="match status" value="1"/>
</dbReference>
<name>A0ABC9VV48_GRUJA</name>
<evidence type="ECO:0000256" key="10">
    <source>
        <dbReference type="ARBA" id="ARBA00022989"/>
    </source>
</evidence>
<dbReference type="Pfam" id="PF00270">
    <property type="entry name" value="DEAD"/>
    <property type="match status" value="1"/>
</dbReference>
<dbReference type="CDD" id="cd17954">
    <property type="entry name" value="DEADc_DDX47"/>
    <property type="match status" value="1"/>
</dbReference>
<keyword evidence="4 19" id="KW-0812">Transmembrane</keyword>
<comment type="catalytic activity">
    <reaction evidence="14">
        <text>ATP + H2O = ADP + phosphate + H(+)</text>
        <dbReference type="Rhea" id="RHEA:13065"/>
        <dbReference type="ChEBI" id="CHEBI:15377"/>
        <dbReference type="ChEBI" id="CHEBI:15378"/>
        <dbReference type="ChEBI" id="CHEBI:30616"/>
        <dbReference type="ChEBI" id="CHEBI:43474"/>
        <dbReference type="ChEBI" id="CHEBI:456216"/>
        <dbReference type="EC" id="3.6.4.13"/>
    </reaction>
</comment>
<evidence type="ECO:0000256" key="9">
    <source>
        <dbReference type="ARBA" id="ARBA00022884"/>
    </source>
</evidence>
<feature type="transmembrane region" description="Helical" evidence="19">
    <location>
        <begin position="567"/>
        <end position="588"/>
    </location>
</feature>
<feature type="short sequence motif" description="Q motif" evidence="18">
    <location>
        <begin position="27"/>
        <end position="55"/>
    </location>
</feature>
<comment type="caution">
    <text evidence="23">The sequence shown here is derived from an EMBL/GenBank/DDBJ whole genome shotgun (WGS) entry which is preliminary data.</text>
</comment>
<keyword evidence="8" id="KW-0067">ATP-binding</keyword>
<keyword evidence="24" id="KW-1185">Reference proteome</keyword>
<keyword evidence="5" id="KW-0547">Nucleotide-binding</keyword>
<evidence type="ECO:0000256" key="17">
    <source>
        <dbReference type="ARBA" id="ARBA00075434"/>
    </source>
</evidence>
<feature type="domain" description="DEAD-box RNA helicase Q" evidence="22">
    <location>
        <begin position="27"/>
        <end position="55"/>
    </location>
</feature>
<dbReference type="CDD" id="cd15279">
    <property type="entry name" value="7tmC_RAIG1_4_GPRC5A_D"/>
    <property type="match status" value="1"/>
</dbReference>
<feature type="transmembrane region" description="Helical" evidence="19">
    <location>
        <begin position="748"/>
        <end position="767"/>
    </location>
</feature>
<dbReference type="PROSITE" id="PS00039">
    <property type="entry name" value="DEAD_ATP_HELICASE"/>
    <property type="match status" value="1"/>
</dbReference>
<keyword evidence="7 23" id="KW-0347">Helicase</keyword>
<evidence type="ECO:0000256" key="16">
    <source>
        <dbReference type="ARBA" id="ARBA00072892"/>
    </source>
</evidence>
<dbReference type="InterPro" id="IPR014001">
    <property type="entry name" value="Helicase_ATP-bd"/>
</dbReference>
<dbReference type="PROSITE" id="PS51194">
    <property type="entry name" value="HELICASE_CTER"/>
    <property type="match status" value="1"/>
</dbReference>
<evidence type="ECO:0000256" key="15">
    <source>
        <dbReference type="ARBA" id="ARBA00064148"/>
    </source>
</evidence>
<dbReference type="PANTHER" id="PTHR47959:SF20">
    <property type="entry name" value="RNA HELICASE"/>
    <property type="match status" value="1"/>
</dbReference>
<dbReference type="GO" id="GO:0003723">
    <property type="term" value="F:RNA binding"/>
    <property type="evidence" value="ECO:0007669"/>
    <property type="project" value="UniProtKB-KW"/>
</dbReference>
<evidence type="ECO:0000256" key="12">
    <source>
        <dbReference type="ARBA" id="ARBA00023242"/>
    </source>
</evidence>
<dbReference type="GO" id="GO:0003724">
    <property type="term" value="F:RNA helicase activity"/>
    <property type="evidence" value="ECO:0007669"/>
    <property type="project" value="UniProtKB-EC"/>
</dbReference>
<evidence type="ECO:0000256" key="11">
    <source>
        <dbReference type="ARBA" id="ARBA00023136"/>
    </source>
</evidence>
<feature type="transmembrane region" description="Helical" evidence="19">
    <location>
        <begin position="678"/>
        <end position="700"/>
    </location>
</feature>
<dbReference type="CDD" id="cd18787">
    <property type="entry name" value="SF2_C_DEAD"/>
    <property type="match status" value="1"/>
</dbReference>
<gene>
    <name evidence="23" type="ORF">GRJ2_000133700</name>
</gene>
<evidence type="ECO:0000259" key="22">
    <source>
        <dbReference type="PROSITE" id="PS51195"/>
    </source>
</evidence>
<dbReference type="FunFam" id="3.40.50.300:FF:000681">
    <property type="entry name" value="probable ATP-dependent RNA helicase DDX47"/>
    <property type="match status" value="1"/>
</dbReference>
<accession>A0ABC9VV48</accession>
<reference evidence="23 24" key="1">
    <citation type="submission" date="2024-06" db="EMBL/GenBank/DDBJ databases">
        <title>The draft genome of Grus japonensis, version 3.</title>
        <authorList>
            <person name="Nabeshima K."/>
            <person name="Suzuki S."/>
            <person name="Onuma M."/>
        </authorList>
    </citation>
    <scope>NUCLEOTIDE SEQUENCE [LARGE SCALE GENOMIC DNA]</scope>
    <source>
        <strain evidence="23 24">451A</strain>
    </source>
</reference>